<protein>
    <recommendedName>
        <fullName evidence="4">Lipoxygenase domain-containing protein</fullName>
    </recommendedName>
</protein>
<reference evidence="5 6" key="1">
    <citation type="submission" date="2015-11" db="EMBL/GenBank/DDBJ databases">
        <title>Expanding the genomic diversity of Burkholderia species for the development of highly accurate diagnostics.</title>
        <authorList>
            <person name="Sahl J."/>
            <person name="Keim P."/>
            <person name="Wagner D."/>
        </authorList>
    </citation>
    <scope>NUCLEOTIDE SEQUENCE [LARGE SCALE GENOMIC DNA]</scope>
    <source>
        <strain evidence="5 6">MSMB1137WGS</strain>
    </source>
</reference>
<dbReference type="GO" id="GO:0034440">
    <property type="term" value="P:lipid oxidation"/>
    <property type="evidence" value="ECO:0007669"/>
    <property type="project" value="InterPro"/>
</dbReference>
<proteinExistence type="predicted"/>
<feature type="compositionally biased region" description="Polar residues" evidence="3">
    <location>
        <begin position="96"/>
        <end position="106"/>
    </location>
</feature>
<organism evidence="5 6">
    <name type="scientific">Burkholderia ubonensis</name>
    <dbReference type="NCBI Taxonomy" id="101571"/>
    <lineage>
        <taxon>Bacteria</taxon>
        <taxon>Pseudomonadati</taxon>
        <taxon>Pseudomonadota</taxon>
        <taxon>Betaproteobacteria</taxon>
        <taxon>Burkholderiales</taxon>
        <taxon>Burkholderiaceae</taxon>
        <taxon>Burkholderia</taxon>
        <taxon>Burkholderia cepacia complex</taxon>
    </lineage>
</organism>
<dbReference type="InterPro" id="IPR000907">
    <property type="entry name" value="LipOase"/>
</dbReference>
<gene>
    <name evidence="5" type="ORF">WK53_16810</name>
</gene>
<evidence type="ECO:0000256" key="3">
    <source>
        <dbReference type="SAM" id="MobiDB-lite"/>
    </source>
</evidence>
<keyword evidence="1" id="KW-0479">Metal-binding</keyword>
<dbReference type="AlphaFoldDB" id="A0AAW3N5A0"/>
<dbReference type="GO" id="GO:0016702">
    <property type="term" value="F:oxidoreductase activity, acting on single donors with incorporation of molecular oxygen, incorporation of two atoms of oxygen"/>
    <property type="evidence" value="ECO:0007669"/>
    <property type="project" value="InterPro"/>
</dbReference>
<feature type="region of interest" description="Disordered" evidence="3">
    <location>
        <begin position="87"/>
        <end position="126"/>
    </location>
</feature>
<keyword evidence="2" id="KW-0560">Oxidoreductase</keyword>
<evidence type="ECO:0000256" key="2">
    <source>
        <dbReference type="ARBA" id="ARBA00023002"/>
    </source>
</evidence>
<dbReference type="EMBL" id="LPDO01000130">
    <property type="protein sequence ID" value="KVT45131.1"/>
    <property type="molecule type" value="Genomic_DNA"/>
</dbReference>
<evidence type="ECO:0000259" key="4">
    <source>
        <dbReference type="PROSITE" id="PS51393"/>
    </source>
</evidence>
<evidence type="ECO:0000313" key="5">
    <source>
        <dbReference type="EMBL" id="KVT45131.1"/>
    </source>
</evidence>
<dbReference type="GO" id="GO:0046872">
    <property type="term" value="F:metal ion binding"/>
    <property type="evidence" value="ECO:0007669"/>
    <property type="project" value="UniProtKB-KW"/>
</dbReference>
<dbReference type="Gene3D" id="3.10.450.60">
    <property type="match status" value="1"/>
</dbReference>
<dbReference type="Pfam" id="PF00305">
    <property type="entry name" value="Lipoxygenase"/>
    <property type="match status" value="1"/>
</dbReference>
<comment type="caution">
    <text evidence="5">The sequence shown here is derived from an EMBL/GenBank/DDBJ whole genome shotgun (WGS) entry which is preliminary data.</text>
</comment>
<accession>A0AAW3N5A0</accession>
<name>A0AAW3N5A0_9BURK</name>
<sequence>MNKFADSGKEAGFANAQKALENYFAVLTGGEAAQAARVELALAAPGFVFAWLLQDRTYGPPEYDLAGVFDETTTPWLDNISAVPQGQRWTPDDLASMQQRNAQSEQEAAYARDHRPSPGQPGADPKDYIARAFSLGMYDPDIFTPDQIARLTSFWVADDAEFARQRLGAANPDVMRLFVEPDSILEAMLRDSTGARNMPKLLDTLKRANTSRGLFRCDYQPILGPLLDNDRIRNGQYLAVPQVFFTRDGAGRTLTPQAIQLKPHGYWFTPDDGPNAWLLAKLHVASADAQWWFSGTHLFSTHSIVMIFSIATQNLLAQQKLDPNHPIVKLVAPHLKKVFDINNAVYNFQGGQDERGIYGLGQFCDAVLPGGRIGVYETINAFYVKYGGGYSFSDNSFPTELRIRGMDQRQFDGEFPYRDDALPWWNAIAQFTSAIVDATYATDAELAADRAIKDWMDQITQAFNHGRQPNFFYGGTKGELAAVLATLLFLATAKHTAVNNTMLDAYGFIPNGAFAMNAAPPTRPDVTSEMVIRSLPDPFDLSNPANTVLPQIGFVMAGTADVDYRVWGDGSPGALQKLYGYDPVSQPKQVQAVNGYHDGLTSVNAQIQRNRQRRIDNYVAHGGDRNLIPNSVLYPYLSVDQVMACIQI</sequence>
<dbReference type="Gene3D" id="1.20.245.10">
    <property type="entry name" value="Lipoxygenase-1, Domain 5"/>
    <property type="match status" value="1"/>
</dbReference>
<dbReference type="InterPro" id="IPR013819">
    <property type="entry name" value="LipOase_C"/>
</dbReference>
<dbReference type="PROSITE" id="PS51393">
    <property type="entry name" value="LIPOXYGENASE_3"/>
    <property type="match status" value="1"/>
</dbReference>
<evidence type="ECO:0000313" key="6">
    <source>
        <dbReference type="Proteomes" id="UP000056732"/>
    </source>
</evidence>
<dbReference type="Proteomes" id="UP000056732">
    <property type="component" value="Unassembled WGS sequence"/>
</dbReference>
<dbReference type="RefSeq" id="WP_059932676.1">
    <property type="nucleotide sequence ID" value="NZ_LPDO01000130.1"/>
</dbReference>
<feature type="domain" description="Lipoxygenase" evidence="4">
    <location>
        <begin position="158"/>
        <end position="634"/>
    </location>
</feature>
<dbReference type="SUPFAM" id="SSF48484">
    <property type="entry name" value="Lipoxigenase"/>
    <property type="match status" value="1"/>
</dbReference>
<dbReference type="InterPro" id="IPR036226">
    <property type="entry name" value="LipOase_C_sf"/>
</dbReference>
<evidence type="ECO:0000256" key="1">
    <source>
        <dbReference type="ARBA" id="ARBA00022723"/>
    </source>
</evidence>
<dbReference type="PANTHER" id="PTHR11771">
    <property type="entry name" value="LIPOXYGENASE"/>
    <property type="match status" value="1"/>
</dbReference>